<evidence type="ECO:0000256" key="7">
    <source>
        <dbReference type="SAM" id="Phobius"/>
    </source>
</evidence>
<evidence type="ECO:0000313" key="8">
    <source>
        <dbReference type="EMBL" id="MBB4699240.1"/>
    </source>
</evidence>
<name>A0A7W7D2Q5_9ACTN</name>
<feature type="transmembrane region" description="Helical" evidence="7">
    <location>
        <begin position="57"/>
        <end position="79"/>
    </location>
</feature>
<dbReference type="Pfam" id="PF07690">
    <property type="entry name" value="MFS_1"/>
    <property type="match status" value="1"/>
</dbReference>
<dbReference type="Proteomes" id="UP000542210">
    <property type="component" value="Unassembled WGS sequence"/>
</dbReference>
<organism evidence="8 9">
    <name type="scientific">Sphaerisporangium siamense</name>
    <dbReference type="NCBI Taxonomy" id="795645"/>
    <lineage>
        <taxon>Bacteria</taxon>
        <taxon>Bacillati</taxon>
        <taxon>Actinomycetota</taxon>
        <taxon>Actinomycetes</taxon>
        <taxon>Streptosporangiales</taxon>
        <taxon>Streptosporangiaceae</taxon>
        <taxon>Sphaerisporangium</taxon>
    </lineage>
</organism>
<dbReference type="InterPro" id="IPR011701">
    <property type="entry name" value="MFS"/>
</dbReference>
<keyword evidence="4 7" id="KW-0812">Transmembrane</keyword>
<keyword evidence="5 7" id="KW-1133">Transmembrane helix</keyword>
<dbReference type="InterPro" id="IPR050171">
    <property type="entry name" value="MFS_Transporters"/>
</dbReference>
<feature type="transmembrane region" description="Helical" evidence="7">
    <location>
        <begin position="289"/>
        <end position="307"/>
    </location>
</feature>
<keyword evidence="3" id="KW-1003">Cell membrane</keyword>
<gene>
    <name evidence="8" type="ORF">BJ982_000784</name>
</gene>
<dbReference type="SUPFAM" id="SSF103473">
    <property type="entry name" value="MFS general substrate transporter"/>
    <property type="match status" value="1"/>
</dbReference>
<keyword evidence="2" id="KW-0813">Transport</keyword>
<keyword evidence="6 7" id="KW-0472">Membrane</keyword>
<dbReference type="AlphaFoldDB" id="A0A7W7D2Q5"/>
<comment type="caution">
    <text evidence="8">The sequence shown here is derived from an EMBL/GenBank/DDBJ whole genome shotgun (WGS) entry which is preliminary data.</text>
</comment>
<dbReference type="PANTHER" id="PTHR23517:SF2">
    <property type="entry name" value="MULTIDRUG RESISTANCE PROTEIN MDTH"/>
    <property type="match status" value="1"/>
</dbReference>
<evidence type="ECO:0000256" key="4">
    <source>
        <dbReference type="ARBA" id="ARBA00022692"/>
    </source>
</evidence>
<proteinExistence type="predicted"/>
<feature type="transmembrane region" description="Helical" evidence="7">
    <location>
        <begin position="222"/>
        <end position="247"/>
    </location>
</feature>
<feature type="transmembrane region" description="Helical" evidence="7">
    <location>
        <begin position="177"/>
        <end position="201"/>
    </location>
</feature>
<feature type="transmembrane region" description="Helical" evidence="7">
    <location>
        <begin position="382"/>
        <end position="402"/>
    </location>
</feature>
<feature type="transmembrane region" description="Helical" evidence="7">
    <location>
        <begin position="253"/>
        <end position="277"/>
    </location>
</feature>
<dbReference type="GO" id="GO:0022857">
    <property type="term" value="F:transmembrane transporter activity"/>
    <property type="evidence" value="ECO:0007669"/>
    <property type="project" value="InterPro"/>
</dbReference>
<sequence>MVVAPSRGDERRDEARTAAGLRRLLWGRGVSALGDGLWFTIWALYFTRVLHMPPVAVGAAMAVAGGLGLAMAIPLGALADRFDARLVLVSVTVVRGVAMACYALPADMWVFVLVTAVFVGPANGATAVRTALVAALVPGTEARVAALARQRVAQHVGYALGAAAGSVVLAADDASAYVVAVVANAASFAVLATLTLAVPATPARPARESRPRAGLVLRDRPYLAVMGVTSLLSLCWAMVSTGLPLWIAGSTRLPLWLSGAVVFAGSAGIAALQIFVTRFTETVARAARTVVWAGVFLAVSCVLLATTGGGSGAWGIAVVMAAALFHLAGELGYVGGSWGLSVALMREDARGAYQGASEAATATVQMFAPAVFTLALTTFAAGGWLLVAAVFVAVSLPVPALARWAGRTR</sequence>
<evidence type="ECO:0000256" key="2">
    <source>
        <dbReference type="ARBA" id="ARBA00022448"/>
    </source>
</evidence>
<accession>A0A7W7D2Q5</accession>
<dbReference type="PANTHER" id="PTHR23517">
    <property type="entry name" value="RESISTANCE PROTEIN MDTM, PUTATIVE-RELATED-RELATED"/>
    <property type="match status" value="1"/>
</dbReference>
<feature type="transmembrane region" description="Helical" evidence="7">
    <location>
        <begin position="313"/>
        <end position="334"/>
    </location>
</feature>
<dbReference type="EMBL" id="JACHND010000001">
    <property type="protein sequence ID" value="MBB4699240.1"/>
    <property type="molecule type" value="Genomic_DNA"/>
</dbReference>
<comment type="subcellular location">
    <subcellularLocation>
        <location evidence="1">Cell membrane</location>
        <topology evidence="1">Multi-pass membrane protein</topology>
    </subcellularLocation>
</comment>
<evidence type="ECO:0000256" key="6">
    <source>
        <dbReference type="ARBA" id="ARBA00023136"/>
    </source>
</evidence>
<evidence type="ECO:0000313" key="9">
    <source>
        <dbReference type="Proteomes" id="UP000542210"/>
    </source>
</evidence>
<dbReference type="GO" id="GO:0005886">
    <property type="term" value="C:plasma membrane"/>
    <property type="evidence" value="ECO:0007669"/>
    <property type="project" value="UniProtKB-SubCell"/>
</dbReference>
<feature type="transmembrane region" description="Helical" evidence="7">
    <location>
        <begin position="25"/>
        <end position="45"/>
    </location>
</feature>
<dbReference type="Gene3D" id="1.20.1250.20">
    <property type="entry name" value="MFS general substrate transporter like domains"/>
    <property type="match status" value="1"/>
</dbReference>
<evidence type="ECO:0000256" key="3">
    <source>
        <dbReference type="ARBA" id="ARBA00022475"/>
    </source>
</evidence>
<evidence type="ECO:0000256" key="1">
    <source>
        <dbReference type="ARBA" id="ARBA00004651"/>
    </source>
</evidence>
<protein>
    <submittedName>
        <fullName evidence="8">MFS family permease</fullName>
    </submittedName>
</protein>
<keyword evidence="9" id="KW-1185">Reference proteome</keyword>
<feature type="transmembrane region" description="Helical" evidence="7">
    <location>
        <begin position="86"/>
        <end position="105"/>
    </location>
</feature>
<reference evidence="8 9" key="1">
    <citation type="submission" date="2020-08" db="EMBL/GenBank/DDBJ databases">
        <title>Sequencing the genomes of 1000 actinobacteria strains.</title>
        <authorList>
            <person name="Klenk H.-P."/>
        </authorList>
    </citation>
    <scope>NUCLEOTIDE SEQUENCE [LARGE SCALE GENOMIC DNA]</scope>
    <source>
        <strain evidence="8 9">DSM 45784</strain>
    </source>
</reference>
<dbReference type="RefSeq" id="WP_184876630.1">
    <property type="nucleotide sequence ID" value="NZ_BOOV01000021.1"/>
</dbReference>
<dbReference type="InterPro" id="IPR036259">
    <property type="entry name" value="MFS_trans_sf"/>
</dbReference>
<evidence type="ECO:0000256" key="5">
    <source>
        <dbReference type="ARBA" id="ARBA00022989"/>
    </source>
</evidence>